<dbReference type="Gene3D" id="3.40.190.10">
    <property type="entry name" value="Periplasmic binding protein-like II"/>
    <property type="match status" value="2"/>
</dbReference>
<evidence type="ECO:0000313" key="4">
    <source>
        <dbReference type="Proteomes" id="UP001162030"/>
    </source>
</evidence>
<name>A0ABM9I236_9GAMM</name>
<evidence type="ECO:0000256" key="2">
    <source>
        <dbReference type="SAM" id="SignalP"/>
    </source>
</evidence>
<feature type="chain" id="PRO_5045980591" evidence="2">
    <location>
        <begin position="24"/>
        <end position="442"/>
    </location>
</feature>
<dbReference type="PANTHER" id="PTHR30006:SF24">
    <property type="entry name" value="SLL0237 PROTEIN"/>
    <property type="match status" value="1"/>
</dbReference>
<feature type="signal peptide" evidence="2">
    <location>
        <begin position="1"/>
        <end position="23"/>
    </location>
</feature>
<evidence type="ECO:0000256" key="1">
    <source>
        <dbReference type="ARBA" id="ARBA00022729"/>
    </source>
</evidence>
<organism evidence="3 4">
    <name type="scientific">Methylocaldum szegediense</name>
    <dbReference type="NCBI Taxonomy" id="73780"/>
    <lineage>
        <taxon>Bacteria</taxon>
        <taxon>Pseudomonadati</taxon>
        <taxon>Pseudomonadota</taxon>
        <taxon>Gammaproteobacteria</taxon>
        <taxon>Methylococcales</taxon>
        <taxon>Methylococcaceae</taxon>
        <taxon>Methylocaldum</taxon>
    </lineage>
</organism>
<keyword evidence="4" id="KW-1185">Reference proteome</keyword>
<proteinExistence type="predicted"/>
<reference evidence="3 4" key="1">
    <citation type="submission" date="2023-03" db="EMBL/GenBank/DDBJ databases">
        <authorList>
            <person name="Pearce D."/>
        </authorList>
    </citation>
    <scope>NUCLEOTIDE SEQUENCE [LARGE SCALE GENOMIC DNA]</scope>
    <source>
        <strain evidence="3">Msz</strain>
    </source>
</reference>
<protein>
    <submittedName>
        <fullName evidence="3">Phosphoglycerate transport regulatory protein PgtC</fullName>
    </submittedName>
</protein>
<gene>
    <name evidence="3" type="ORF">MSZNOR_2336</name>
</gene>
<dbReference type="Proteomes" id="UP001162030">
    <property type="component" value="Chromosome"/>
</dbReference>
<evidence type="ECO:0000313" key="3">
    <source>
        <dbReference type="EMBL" id="CAI8841544.1"/>
    </source>
</evidence>
<dbReference type="EMBL" id="OX458333">
    <property type="protein sequence ID" value="CAI8841544.1"/>
    <property type="molecule type" value="Genomic_DNA"/>
</dbReference>
<sequence length="442" mass="48098">MIRTRFLFVLNLAFGLMLSTADAAERLVVLTAYPEDVVSRYQAAFKKVRPDIDLEILWRMPRDALPYLRQTRQGGVDVYWSAAYANFLALKAEHAWRKLAADRAAVPGRVGEAPIADPEGYFAATEMAGYGFGLNPEYLRRHSLPAPKTWEDLARPEFEGHLLFPIPSKVGFAPMLADLVLEAYGWDKGWALLSEIAANSELFAAGGPFLTDVLASGKKGIAVSLDFFFASAIANGAPLSFAYPDRVGYSPAHVAITASSGKTEAAKAFVEFLLSKEGQAILFHPDIRKLPVRPDVYRSAPAGYFRPFEQAGNGFAYDAARNLARLPLVSALFDAVIANRHERLKSLWALVRRAEAEAKRLGKADMLEKTARARALAGSVPVSESAAEALKTQFKPRPEHGDAQHGVDAAKSAWQEAIERNAAEAERLAREVLTAAGQGGGA</sequence>
<dbReference type="RefSeq" id="WP_317964031.1">
    <property type="nucleotide sequence ID" value="NZ_OX458333.1"/>
</dbReference>
<dbReference type="SUPFAM" id="SSF53850">
    <property type="entry name" value="Periplasmic binding protein-like II"/>
    <property type="match status" value="1"/>
</dbReference>
<accession>A0ABM9I236</accession>
<dbReference type="PANTHER" id="PTHR30006">
    <property type="entry name" value="THIAMINE-BINDING PERIPLASMIC PROTEIN-RELATED"/>
    <property type="match status" value="1"/>
</dbReference>
<dbReference type="Pfam" id="PF13343">
    <property type="entry name" value="SBP_bac_6"/>
    <property type="match status" value="1"/>
</dbReference>
<keyword evidence="1 2" id="KW-0732">Signal</keyword>